<comment type="caution">
    <text evidence="3">The sequence shown here is derived from an EMBL/GenBank/DDBJ whole genome shotgun (WGS) entry which is preliminary data.</text>
</comment>
<dbReference type="PANTHER" id="PTHR32305">
    <property type="match status" value="1"/>
</dbReference>
<protein>
    <submittedName>
        <fullName evidence="3">AHH domain-containing protein</fullName>
    </submittedName>
</protein>
<evidence type="ECO:0000259" key="2">
    <source>
        <dbReference type="Pfam" id="PF25023"/>
    </source>
</evidence>
<dbReference type="Proteomes" id="UP001596512">
    <property type="component" value="Unassembled WGS sequence"/>
</dbReference>
<feature type="domain" description="Teneurin-like YD-shell" evidence="2">
    <location>
        <begin position="21"/>
        <end position="134"/>
    </location>
</feature>
<dbReference type="PANTHER" id="PTHR32305:SF15">
    <property type="entry name" value="PROTEIN RHSA-RELATED"/>
    <property type="match status" value="1"/>
</dbReference>
<dbReference type="InterPro" id="IPR056823">
    <property type="entry name" value="TEN-like_YD-shell"/>
</dbReference>
<dbReference type="Pfam" id="PF14412">
    <property type="entry name" value="AHH"/>
    <property type="match status" value="1"/>
</dbReference>
<dbReference type="InterPro" id="IPR050708">
    <property type="entry name" value="T6SS_VgrG/RHS"/>
</dbReference>
<dbReference type="Pfam" id="PF25023">
    <property type="entry name" value="TEN_YD-shell"/>
    <property type="match status" value="1"/>
</dbReference>
<reference evidence="4" key="1">
    <citation type="journal article" date="2019" name="Int. J. Syst. Evol. Microbiol.">
        <title>The Global Catalogue of Microorganisms (GCM) 10K type strain sequencing project: providing services to taxonomists for standard genome sequencing and annotation.</title>
        <authorList>
            <consortium name="The Broad Institute Genomics Platform"/>
            <consortium name="The Broad Institute Genome Sequencing Center for Infectious Disease"/>
            <person name="Wu L."/>
            <person name="Ma J."/>
        </authorList>
    </citation>
    <scope>NUCLEOTIDE SEQUENCE [LARGE SCALE GENOMIC DNA]</scope>
    <source>
        <strain evidence="4">JCM 17695</strain>
    </source>
</reference>
<name>A0ABW2TQL7_9PSEU</name>
<dbReference type="InterPro" id="IPR032871">
    <property type="entry name" value="AHH_dom_containing"/>
</dbReference>
<dbReference type="Gene3D" id="2.180.10.10">
    <property type="entry name" value="RHS repeat-associated core"/>
    <property type="match status" value="1"/>
</dbReference>
<proteinExistence type="predicted"/>
<dbReference type="EMBL" id="JBHTEY010000004">
    <property type="protein sequence ID" value="MFC7615671.1"/>
    <property type="molecule type" value="Genomic_DNA"/>
</dbReference>
<keyword evidence="1" id="KW-0677">Repeat</keyword>
<dbReference type="InterPro" id="IPR022385">
    <property type="entry name" value="Rhs_assc_core"/>
</dbReference>
<dbReference type="NCBIfam" id="TIGR03696">
    <property type="entry name" value="Rhs_assc_core"/>
    <property type="match status" value="1"/>
</dbReference>
<keyword evidence="4" id="KW-1185">Reference proteome</keyword>
<evidence type="ECO:0000313" key="4">
    <source>
        <dbReference type="Proteomes" id="UP001596512"/>
    </source>
</evidence>
<organism evidence="3 4">
    <name type="scientific">Actinokineospora soli</name>
    <dbReference type="NCBI Taxonomy" id="1048753"/>
    <lineage>
        <taxon>Bacteria</taxon>
        <taxon>Bacillati</taxon>
        <taxon>Actinomycetota</taxon>
        <taxon>Actinomycetes</taxon>
        <taxon>Pseudonocardiales</taxon>
        <taxon>Pseudonocardiaceae</taxon>
        <taxon>Actinokineospora</taxon>
    </lineage>
</organism>
<evidence type="ECO:0000256" key="1">
    <source>
        <dbReference type="ARBA" id="ARBA00022737"/>
    </source>
</evidence>
<evidence type="ECO:0000313" key="3">
    <source>
        <dbReference type="EMBL" id="MFC7615671.1"/>
    </source>
</evidence>
<gene>
    <name evidence="3" type="ORF">ACFQV2_21410</name>
</gene>
<accession>A0ABW2TQL7</accession>
<sequence>MWIGDTRLATKTVKPEPSYENHQFFFHADHLGSSAYVTDERANLTEHLEYFAFGENWVNEKPAQPTPVPYQFGGKELDEETGLYYHGARYYNPKTAQWQSPDPALDSYLDGAPNNGVFQPFNLASYTFGNNNPIRMTDPTGASTWNRVMGGLKVVGGVLEMAAGAAGGAATSWTGVGAVAGGVVVVHGADVTATGLRQLWTGEQESSLTSQAMQAAGVSRENAELVDAGISMVGSMGTSAMAQAPRVAGATAPRVATATAPRVVTQAMPYSSKALGENLVRAGFSRPAQTAAHHIVAGGDSRAAAARAVLQRFGMSLDDAANGVFLPSNLKSVNPTGAAVHSKIHTDRYYAAVNALLGRAQNRQQVIQSLAHIRQRLLSGGFP</sequence>